<dbReference type="GO" id="GO:0005789">
    <property type="term" value="C:endoplasmic reticulum membrane"/>
    <property type="evidence" value="ECO:0007669"/>
    <property type="project" value="UniProtKB-SubCell"/>
</dbReference>
<evidence type="ECO:0000259" key="18">
    <source>
        <dbReference type="PROSITE" id="PS50892"/>
    </source>
</evidence>
<dbReference type="GO" id="GO:0005765">
    <property type="term" value="C:lysosomal membrane"/>
    <property type="evidence" value="ECO:0007669"/>
    <property type="project" value="UniProtKB-SubCell"/>
</dbReference>
<feature type="domain" description="Longin" evidence="17">
    <location>
        <begin position="7"/>
        <end position="110"/>
    </location>
</feature>
<dbReference type="GO" id="GO:0005794">
    <property type="term" value="C:Golgi apparatus"/>
    <property type="evidence" value="ECO:0007669"/>
    <property type="project" value="UniProtKB-SubCell"/>
</dbReference>
<dbReference type="GO" id="GO:0000149">
    <property type="term" value="F:SNARE binding"/>
    <property type="evidence" value="ECO:0007669"/>
    <property type="project" value="TreeGrafter"/>
</dbReference>
<evidence type="ECO:0000256" key="14">
    <source>
        <dbReference type="ARBA" id="ARBA00042194"/>
    </source>
</evidence>
<protein>
    <recommendedName>
        <fullName evidence="13">Vesicle-associated membrane protein 7</fullName>
    </recommendedName>
    <alternativeName>
        <fullName evidence="14">Synaptobrevin-like protein 1</fullName>
    </alternativeName>
</protein>
<evidence type="ECO:0000256" key="1">
    <source>
        <dbReference type="ARBA" id="ARBA00004163"/>
    </source>
</evidence>
<dbReference type="Pfam" id="PF13774">
    <property type="entry name" value="Longin"/>
    <property type="match status" value="1"/>
</dbReference>
<evidence type="ECO:0000256" key="8">
    <source>
        <dbReference type="ARBA" id="ARBA00037801"/>
    </source>
</evidence>
<evidence type="ECO:0000256" key="16">
    <source>
        <dbReference type="SAM" id="Phobius"/>
    </source>
</evidence>
<evidence type="ECO:0000256" key="4">
    <source>
        <dbReference type="ARBA" id="ARBA00022692"/>
    </source>
</evidence>
<evidence type="ECO:0000256" key="6">
    <source>
        <dbReference type="ARBA" id="ARBA00022989"/>
    </source>
</evidence>
<proteinExistence type="inferred from homology"/>
<dbReference type="Gene3D" id="3.30.450.50">
    <property type="entry name" value="Longin domain"/>
    <property type="match status" value="1"/>
</dbReference>
<dbReference type="GO" id="GO:0006887">
    <property type="term" value="P:exocytosis"/>
    <property type="evidence" value="ECO:0007669"/>
    <property type="project" value="TreeGrafter"/>
</dbReference>
<sequence>MTILYSVVSRGTTILARHASCAGNFQEVTEQILKQIPPEDCKLTYSHDNYLFHYISENTIIYMCITDDEFERSRAFLFLNVIKERFQNLYGHRALTAIAYSLNLEFSRILENEMKYYSCERDVDKISRVHGQLDELKEIMVKNIDNVFARGERIELLINKAENLTMNSVSFRQSSRTLARALFWKNVKFYLLLGVICIVILYVLISIACGGLAWQSCVR</sequence>
<dbReference type="PANTHER" id="PTHR21136">
    <property type="entry name" value="SNARE PROTEINS"/>
    <property type="match status" value="1"/>
</dbReference>
<dbReference type="GO" id="GO:0015031">
    <property type="term" value="P:protein transport"/>
    <property type="evidence" value="ECO:0007669"/>
    <property type="project" value="UniProtKB-KW"/>
</dbReference>
<dbReference type="FunFam" id="1.20.5.110:FF:000004">
    <property type="entry name" value="Vesicle-associated membrane protein 7"/>
    <property type="match status" value="1"/>
</dbReference>
<dbReference type="GO" id="GO:0030670">
    <property type="term" value="C:phagocytic vesicle membrane"/>
    <property type="evidence" value="ECO:0007669"/>
    <property type="project" value="UniProtKB-SubCell"/>
</dbReference>
<evidence type="ECO:0000256" key="13">
    <source>
        <dbReference type="ARBA" id="ARBA00039269"/>
    </source>
</evidence>
<comment type="caution">
    <text evidence="19">The sequence shown here is derived from an EMBL/GenBank/DDBJ whole genome shotgun (WGS) entry which is preliminary data.</text>
</comment>
<dbReference type="GO" id="GO:0006906">
    <property type="term" value="P:vesicle fusion"/>
    <property type="evidence" value="ECO:0007669"/>
    <property type="project" value="TreeGrafter"/>
</dbReference>
<dbReference type="CDD" id="cd14824">
    <property type="entry name" value="Longin"/>
    <property type="match status" value="1"/>
</dbReference>
<dbReference type="CDD" id="cd15871">
    <property type="entry name" value="R-SNARE_VAMP7"/>
    <property type="match status" value="1"/>
</dbReference>
<dbReference type="PANTHER" id="PTHR21136:SF179">
    <property type="entry name" value="VESICLE ASSOCIATED MEMBRANE PROTEIN 7-RELATED"/>
    <property type="match status" value="1"/>
</dbReference>
<organism evidence="19">
    <name type="scientific">Menopon gallinae</name>
    <name type="common">poultry shaft louse</name>
    <dbReference type="NCBI Taxonomy" id="328185"/>
    <lineage>
        <taxon>Eukaryota</taxon>
        <taxon>Metazoa</taxon>
        <taxon>Ecdysozoa</taxon>
        <taxon>Arthropoda</taxon>
        <taxon>Hexapoda</taxon>
        <taxon>Insecta</taxon>
        <taxon>Pterygota</taxon>
        <taxon>Neoptera</taxon>
        <taxon>Paraneoptera</taxon>
        <taxon>Psocodea</taxon>
        <taxon>Troctomorpha</taxon>
        <taxon>Phthiraptera</taxon>
        <taxon>Amblycera</taxon>
        <taxon>Menoponidae</taxon>
        <taxon>Menopon</taxon>
    </lineage>
</organism>
<accession>A0AAW2HGA0</accession>
<evidence type="ECO:0000256" key="3">
    <source>
        <dbReference type="ARBA" id="ARBA00022448"/>
    </source>
</evidence>
<name>A0AAW2HGA0_9NEOP</name>
<dbReference type="SUPFAM" id="SSF64356">
    <property type="entry name" value="SNARE-like"/>
    <property type="match status" value="1"/>
</dbReference>
<comment type="subcellular location">
    <subcellularLocation>
        <location evidence="12">Cytoplasmic vesicle</location>
        <location evidence="12">Phagosome membrane</location>
        <topology evidence="12">Single-pass type IV membrane protein</topology>
    </subcellularLocation>
    <subcellularLocation>
        <location evidence="9">Cytoplasmic vesicle</location>
        <location evidence="9">Secretory vesicle membrane</location>
        <topology evidence="9">Single-pass type IV membrane protein</topology>
    </subcellularLocation>
    <subcellularLocation>
        <location evidence="1">Endoplasmic reticulum membrane</location>
        <topology evidence="1">Single-pass type IV membrane protein</topology>
    </subcellularLocation>
    <subcellularLocation>
        <location evidence="8">Golgi apparatus</location>
        <location evidence="8">trans-Golgi network membrane</location>
        <topology evidence="8">Single-pass type IV membrane protein</topology>
    </subcellularLocation>
    <subcellularLocation>
        <location evidence="10">Late endosome membrane</location>
        <topology evidence="10">Single-pass type IV membrane protein</topology>
    </subcellularLocation>
    <subcellularLocation>
        <location evidence="11">Lysosome membrane</location>
        <topology evidence="11">Single-pass type IV membrane protein</topology>
    </subcellularLocation>
</comment>
<dbReference type="SMART" id="SM01270">
    <property type="entry name" value="Longin"/>
    <property type="match status" value="1"/>
</dbReference>
<dbReference type="GO" id="GO:0030658">
    <property type="term" value="C:transport vesicle membrane"/>
    <property type="evidence" value="ECO:0007669"/>
    <property type="project" value="UniProtKB-SubCell"/>
</dbReference>
<evidence type="ECO:0000256" key="12">
    <source>
        <dbReference type="ARBA" id="ARBA00037875"/>
    </source>
</evidence>
<evidence type="ECO:0000313" key="19">
    <source>
        <dbReference type="EMBL" id="KAL0268548.1"/>
    </source>
</evidence>
<evidence type="ECO:0000256" key="7">
    <source>
        <dbReference type="ARBA" id="ARBA00023136"/>
    </source>
</evidence>
<keyword evidence="7 16" id="KW-0472">Membrane</keyword>
<dbReference type="InterPro" id="IPR042855">
    <property type="entry name" value="V_SNARE_CC"/>
</dbReference>
<dbReference type="EMBL" id="JARGDH010000005">
    <property type="protein sequence ID" value="KAL0268548.1"/>
    <property type="molecule type" value="Genomic_DNA"/>
</dbReference>
<keyword evidence="3" id="KW-0813">Transport</keyword>
<dbReference type="Gene3D" id="1.20.5.110">
    <property type="match status" value="1"/>
</dbReference>
<evidence type="ECO:0000256" key="5">
    <source>
        <dbReference type="ARBA" id="ARBA00022927"/>
    </source>
</evidence>
<dbReference type="FunFam" id="3.30.450.50:FF:000015">
    <property type="entry name" value="Synaptobrevin 2 isoform 1"/>
    <property type="match status" value="1"/>
</dbReference>
<dbReference type="PRINTS" id="PR00219">
    <property type="entry name" value="SYNAPTOBREVN"/>
</dbReference>
<dbReference type="PROSITE" id="PS50892">
    <property type="entry name" value="V_SNARE"/>
    <property type="match status" value="1"/>
</dbReference>
<keyword evidence="4 16" id="KW-0812">Transmembrane</keyword>
<keyword evidence="15" id="KW-0175">Coiled coil</keyword>
<dbReference type="InterPro" id="IPR001388">
    <property type="entry name" value="Synaptobrevin-like"/>
</dbReference>
<dbReference type="GO" id="GO:0005484">
    <property type="term" value="F:SNAP receptor activity"/>
    <property type="evidence" value="ECO:0007669"/>
    <property type="project" value="TreeGrafter"/>
</dbReference>
<evidence type="ECO:0000256" key="15">
    <source>
        <dbReference type="PROSITE-ProRule" id="PRU00290"/>
    </source>
</evidence>
<dbReference type="Pfam" id="PF00957">
    <property type="entry name" value="Synaptobrevin"/>
    <property type="match status" value="1"/>
</dbReference>
<dbReference type="PROSITE" id="PS50859">
    <property type="entry name" value="LONGIN"/>
    <property type="match status" value="1"/>
</dbReference>
<evidence type="ECO:0000256" key="10">
    <source>
        <dbReference type="ARBA" id="ARBA00037845"/>
    </source>
</evidence>
<dbReference type="InterPro" id="IPR011012">
    <property type="entry name" value="Longin-like_dom_sf"/>
</dbReference>
<keyword evidence="6 16" id="KW-1133">Transmembrane helix</keyword>
<dbReference type="AlphaFoldDB" id="A0AAW2HGA0"/>
<evidence type="ECO:0000256" key="11">
    <source>
        <dbReference type="ARBA" id="ARBA00037863"/>
    </source>
</evidence>
<dbReference type="InterPro" id="IPR051097">
    <property type="entry name" value="Synaptobrevin-like_transport"/>
</dbReference>
<dbReference type="GO" id="GO:0031201">
    <property type="term" value="C:SNARE complex"/>
    <property type="evidence" value="ECO:0007669"/>
    <property type="project" value="TreeGrafter"/>
</dbReference>
<dbReference type="GO" id="GO:0031902">
    <property type="term" value="C:late endosome membrane"/>
    <property type="evidence" value="ECO:0007669"/>
    <property type="project" value="UniProtKB-SubCell"/>
</dbReference>
<feature type="domain" description="V-SNARE coiled-coil homology" evidence="18">
    <location>
        <begin position="125"/>
        <end position="185"/>
    </location>
</feature>
<reference evidence="19" key="1">
    <citation type="journal article" date="2024" name="Gigascience">
        <title>Chromosome-level genome of the poultry shaft louse Menopon gallinae provides insight into the host-switching and adaptive evolution of parasitic lice.</title>
        <authorList>
            <person name="Xu Y."/>
            <person name="Ma L."/>
            <person name="Liu S."/>
            <person name="Liang Y."/>
            <person name="Liu Q."/>
            <person name="He Z."/>
            <person name="Tian L."/>
            <person name="Duan Y."/>
            <person name="Cai W."/>
            <person name="Li H."/>
            <person name="Song F."/>
        </authorList>
    </citation>
    <scope>NUCLEOTIDE SEQUENCE</scope>
    <source>
        <strain evidence="19">Cailab_2023a</strain>
    </source>
</reference>
<feature type="transmembrane region" description="Helical" evidence="16">
    <location>
        <begin position="189"/>
        <end position="214"/>
    </location>
</feature>
<keyword evidence="5" id="KW-0653">Protein transport</keyword>
<evidence type="ECO:0000256" key="9">
    <source>
        <dbReference type="ARBA" id="ARBA00037803"/>
    </source>
</evidence>
<evidence type="ECO:0000256" key="2">
    <source>
        <dbReference type="ARBA" id="ARBA00008025"/>
    </source>
</evidence>
<dbReference type="InterPro" id="IPR010908">
    <property type="entry name" value="Longin_dom"/>
</dbReference>
<comment type="similarity">
    <text evidence="2">Belongs to the synaptobrevin family.</text>
</comment>
<dbReference type="SUPFAM" id="SSF58038">
    <property type="entry name" value="SNARE fusion complex"/>
    <property type="match status" value="1"/>
</dbReference>
<gene>
    <name evidence="19" type="ORF">PYX00_010450</name>
</gene>
<dbReference type="PROSITE" id="PS00417">
    <property type="entry name" value="SYNAPTOBREVIN"/>
    <property type="match status" value="1"/>
</dbReference>
<evidence type="ECO:0000259" key="17">
    <source>
        <dbReference type="PROSITE" id="PS50859"/>
    </source>
</evidence>